<gene>
    <name evidence="2" type="ORF">PVAP13_8NG083801</name>
</gene>
<proteinExistence type="predicted"/>
<dbReference type="AlphaFoldDB" id="A0A8T0P802"/>
<organism evidence="2 3">
    <name type="scientific">Panicum virgatum</name>
    <name type="common">Blackwell switchgrass</name>
    <dbReference type="NCBI Taxonomy" id="38727"/>
    <lineage>
        <taxon>Eukaryota</taxon>
        <taxon>Viridiplantae</taxon>
        <taxon>Streptophyta</taxon>
        <taxon>Embryophyta</taxon>
        <taxon>Tracheophyta</taxon>
        <taxon>Spermatophyta</taxon>
        <taxon>Magnoliopsida</taxon>
        <taxon>Liliopsida</taxon>
        <taxon>Poales</taxon>
        <taxon>Poaceae</taxon>
        <taxon>PACMAD clade</taxon>
        <taxon>Panicoideae</taxon>
        <taxon>Panicodae</taxon>
        <taxon>Paniceae</taxon>
        <taxon>Panicinae</taxon>
        <taxon>Panicum</taxon>
        <taxon>Panicum sect. Hiantes</taxon>
    </lineage>
</organism>
<accession>A0A8T0P802</accession>
<dbReference type="Proteomes" id="UP000823388">
    <property type="component" value="Chromosome 8N"/>
</dbReference>
<reference evidence="2" key="1">
    <citation type="submission" date="2020-05" db="EMBL/GenBank/DDBJ databases">
        <title>WGS assembly of Panicum virgatum.</title>
        <authorList>
            <person name="Lovell J.T."/>
            <person name="Jenkins J."/>
            <person name="Shu S."/>
            <person name="Juenger T.E."/>
            <person name="Schmutz J."/>
        </authorList>
    </citation>
    <scope>NUCLEOTIDE SEQUENCE</scope>
    <source>
        <strain evidence="2">AP13</strain>
    </source>
</reference>
<feature type="compositionally biased region" description="Basic and acidic residues" evidence="1">
    <location>
        <begin position="88"/>
        <end position="97"/>
    </location>
</feature>
<feature type="compositionally biased region" description="Polar residues" evidence="1">
    <location>
        <begin position="9"/>
        <end position="23"/>
    </location>
</feature>
<protein>
    <submittedName>
        <fullName evidence="2">Uncharacterized protein</fullName>
    </submittedName>
</protein>
<name>A0A8T0P802_PANVG</name>
<feature type="compositionally biased region" description="Basic residues" evidence="1">
    <location>
        <begin position="139"/>
        <end position="154"/>
    </location>
</feature>
<feature type="compositionally biased region" description="Basic and acidic residues" evidence="1">
    <location>
        <begin position="169"/>
        <end position="182"/>
    </location>
</feature>
<evidence type="ECO:0000256" key="1">
    <source>
        <dbReference type="SAM" id="MobiDB-lite"/>
    </source>
</evidence>
<evidence type="ECO:0000313" key="2">
    <source>
        <dbReference type="EMBL" id="KAG2556302.1"/>
    </source>
</evidence>
<dbReference type="EMBL" id="CM029052">
    <property type="protein sequence ID" value="KAG2556302.1"/>
    <property type="molecule type" value="Genomic_DNA"/>
</dbReference>
<sequence length="188" mass="21135">MLAKAPCRSTASTFRPTELTSPSDWPHRRPNSPHCGGRPWALGRRNHRNGGREAAELTSPMPLEKSRRRRSDRPPPRQGTKERRRRREGREGKKKESPPPPEEESHGTSPCRRSCRRRHAGPSAVEGTPRRCSPPHTQSHTHKPHRIPHGHTRSPRATNTWAPLASGNRHADTRGAVTRESEEGMGEA</sequence>
<feature type="region of interest" description="Disordered" evidence="1">
    <location>
        <begin position="1"/>
        <end position="188"/>
    </location>
</feature>
<keyword evidence="3" id="KW-1185">Reference proteome</keyword>
<comment type="caution">
    <text evidence="2">The sequence shown here is derived from an EMBL/GenBank/DDBJ whole genome shotgun (WGS) entry which is preliminary data.</text>
</comment>
<feature type="compositionally biased region" description="Basic and acidic residues" evidence="1">
    <location>
        <begin position="72"/>
        <end position="81"/>
    </location>
</feature>
<evidence type="ECO:0000313" key="3">
    <source>
        <dbReference type="Proteomes" id="UP000823388"/>
    </source>
</evidence>